<evidence type="ECO:0000256" key="2">
    <source>
        <dbReference type="SAM" id="Phobius"/>
    </source>
</evidence>
<feature type="domain" description="PPIase cyclophilin-type" evidence="3">
    <location>
        <begin position="115"/>
        <end position="263"/>
    </location>
</feature>
<gene>
    <name evidence="4" type="ORF">UFOPK3770_00944</name>
</gene>
<dbReference type="AlphaFoldDB" id="A0A6J5ZHT2"/>
<dbReference type="GO" id="GO:0003755">
    <property type="term" value="F:peptidyl-prolyl cis-trans isomerase activity"/>
    <property type="evidence" value="ECO:0007669"/>
    <property type="project" value="InterPro"/>
</dbReference>
<keyword evidence="2" id="KW-0812">Transmembrane</keyword>
<dbReference type="CDD" id="cd00317">
    <property type="entry name" value="cyclophilin"/>
    <property type="match status" value="1"/>
</dbReference>
<dbReference type="InterPro" id="IPR002130">
    <property type="entry name" value="Cyclophilin-type_PPIase_dom"/>
</dbReference>
<dbReference type="InterPro" id="IPR044666">
    <property type="entry name" value="Cyclophilin_A-like"/>
</dbReference>
<organism evidence="4">
    <name type="scientific">freshwater metagenome</name>
    <dbReference type="NCBI Taxonomy" id="449393"/>
    <lineage>
        <taxon>unclassified sequences</taxon>
        <taxon>metagenomes</taxon>
        <taxon>ecological metagenomes</taxon>
    </lineage>
</organism>
<name>A0A6J5ZHT2_9ZZZZ</name>
<dbReference type="SUPFAM" id="SSF50891">
    <property type="entry name" value="Cyclophilin-like"/>
    <property type="match status" value="1"/>
</dbReference>
<dbReference type="PROSITE" id="PS50072">
    <property type="entry name" value="CSA_PPIASE_2"/>
    <property type="match status" value="1"/>
</dbReference>
<dbReference type="InterPro" id="IPR029000">
    <property type="entry name" value="Cyclophilin-like_dom_sf"/>
</dbReference>
<feature type="region of interest" description="Disordered" evidence="1">
    <location>
        <begin position="52"/>
        <end position="74"/>
    </location>
</feature>
<keyword evidence="2" id="KW-0472">Membrane</keyword>
<evidence type="ECO:0000313" key="4">
    <source>
        <dbReference type="EMBL" id="CAB4340868.1"/>
    </source>
</evidence>
<feature type="compositionally biased region" description="Low complexity" evidence="1">
    <location>
        <begin position="52"/>
        <end position="68"/>
    </location>
</feature>
<dbReference type="Pfam" id="PF00160">
    <property type="entry name" value="Pro_isomerase"/>
    <property type="match status" value="1"/>
</dbReference>
<sequence>MSNKRDRELARARYERQAARRAQRNVRKHDFKQILIGLVAVAAIIGYAVTSGDSSDIASPSAKPSSSSTAGATDAPALADGCVPASQTRKDNITLGSAPTDAKAALFLDFATNCGVITVTLDPKAPKTGAIITSLVDMKYYDGIRCHRLTTDGIFVLQCGDPKGDGTGGPGFSFADENLPVADANGATVYKRGTVAMANAGANTNGSQFFLVYKDSPLPANYSVWGTITGGLDVIDSIAKAGVRGAGTDGAPAQDVVISLATATT</sequence>
<accession>A0A6J5ZHT2</accession>
<dbReference type="Gene3D" id="2.40.100.10">
    <property type="entry name" value="Cyclophilin-like"/>
    <property type="match status" value="1"/>
</dbReference>
<evidence type="ECO:0000259" key="3">
    <source>
        <dbReference type="PROSITE" id="PS50072"/>
    </source>
</evidence>
<keyword evidence="2" id="KW-1133">Transmembrane helix</keyword>
<protein>
    <submittedName>
        <fullName evidence="4">Unannotated protein</fullName>
    </submittedName>
</protein>
<reference evidence="4" key="1">
    <citation type="submission" date="2020-05" db="EMBL/GenBank/DDBJ databases">
        <authorList>
            <person name="Chiriac C."/>
            <person name="Salcher M."/>
            <person name="Ghai R."/>
            <person name="Kavagutti S V."/>
        </authorList>
    </citation>
    <scope>NUCLEOTIDE SEQUENCE</scope>
</reference>
<dbReference type="PANTHER" id="PTHR45625">
    <property type="entry name" value="PEPTIDYL-PROLYL CIS-TRANS ISOMERASE-RELATED"/>
    <property type="match status" value="1"/>
</dbReference>
<dbReference type="PRINTS" id="PR00153">
    <property type="entry name" value="CSAPPISMRASE"/>
</dbReference>
<dbReference type="PANTHER" id="PTHR45625:SF3">
    <property type="entry name" value="PEPTIDYL-PROLYL CIS-TRANS ISOMERASE B-RELATED"/>
    <property type="match status" value="1"/>
</dbReference>
<evidence type="ECO:0000256" key="1">
    <source>
        <dbReference type="SAM" id="MobiDB-lite"/>
    </source>
</evidence>
<feature type="transmembrane region" description="Helical" evidence="2">
    <location>
        <begin position="31"/>
        <end position="49"/>
    </location>
</feature>
<proteinExistence type="predicted"/>
<dbReference type="EMBL" id="CAESAJ010000106">
    <property type="protein sequence ID" value="CAB4340868.1"/>
    <property type="molecule type" value="Genomic_DNA"/>
</dbReference>